<proteinExistence type="predicted"/>
<reference evidence="2 3" key="1">
    <citation type="submission" date="2016-10" db="EMBL/GenBank/DDBJ databases">
        <authorList>
            <person name="de Groot N.N."/>
        </authorList>
    </citation>
    <scope>NUCLEOTIDE SEQUENCE [LARGE SCALE GENOMIC DNA]</scope>
    <source>
        <strain evidence="2 3">DSM 8423</strain>
    </source>
</reference>
<keyword evidence="3" id="KW-1185">Reference proteome</keyword>
<evidence type="ECO:0000313" key="3">
    <source>
        <dbReference type="Proteomes" id="UP000198744"/>
    </source>
</evidence>
<accession>A0A1H8B412</accession>
<protein>
    <submittedName>
        <fullName evidence="2">Putative MetA-pathway of phenol degradation</fullName>
    </submittedName>
</protein>
<organism evidence="2 3">
    <name type="scientific">Syntrophus gentianae</name>
    <dbReference type="NCBI Taxonomy" id="43775"/>
    <lineage>
        <taxon>Bacteria</taxon>
        <taxon>Pseudomonadati</taxon>
        <taxon>Thermodesulfobacteriota</taxon>
        <taxon>Syntrophia</taxon>
        <taxon>Syntrophales</taxon>
        <taxon>Syntrophaceae</taxon>
        <taxon>Syntrophus</taxon>
    </lineage>
</organism>
<sequence length="275" mass="31251">MAPATIHMKRAMLIIFSVAAVAVLTPTMSLAESASVGATEQTIMEEVKAQEDPTILKRRVWSDTEWNKYNDGRHDIEETLGALWAWRLSDSQDWGVRLKVPYKFNIAGDEAGDSNEQGLGDIKLAMGTAFRFSKSWRTAVGVEMRFPSADDDLGSNAWRPQLFGTVAWDVTQRLTLSPSFEYNKSVAEVHGAAPQNFLEMYFPATYVLPRYWAVTARYEAKVDFENDDYWTHSAKFAITKQFKLQPLSFSVSIKKSFDGGDKEFQINFLTTYYFR</sequence>
<keyword evidence="1" id="KW-0732">Signal</keyword>
<dbReference type="InterPro" id="IPR025737">
    <property type="entry name" value="FApF"/>
</dbReference>
<dbReference type="EMBL" id="FOBS01000045">
    <property type="protein sequence ID" value="SEM76818.1"/>
    <property type="molecule type" value="Genomic_DNA"/>
</dbReference>
<dbReference type="AlphaFoldDB" id="A0A1H8B412"/>
<dbReference type="Proteomes" id="UP000198744">
    <property type="component" value="Unassembled WGS sequence"/>
</dbReference>
<feature type="chain" id="PRO_5011743331" evidence="1">
    <location>
        <begin position="32"/>
        <end position="275"/>
    </location>
</feature>
<feature type="signal peptide" evidence="1">
    <location>
        <begin position="1"/>
        <end position="31"/>
    </location>
</feature>
<evidence type="ECO:0000313" key="2">
    <source>
        <dbReference type="EMBL" id="SEM76818.1"/>
    </source>
</evidence>
<name>A0A1H8B412_9BACT</name>
<evidence type="ECO:0000256" key="1">
    <source>
        <dbReference type="SAM" id="SignalP"/>
    </source>
</evidence>
<gene>
    <name evidence="2" type="ORF">SAMN04489760_1453</name>
</gene>
<dbReference type="Pfam" id="PF13557">
    <property type="entry name" value="Phenol_MetA_deg"/>
    <property type="match status" value="1"/>
</dbReference>